<keyword evidence="3" id="KW-0813">Transport</keyword>
<accession>A0A444IRB7</accession>
<dbReference type="AlphaFoldDB" id="A0A444IRB7"/>
<evidence type="ECO:0000256" key="3">
    <source>
        <dbReference type="ARBA" id="ARBA00022448"/>
    </source>
</evidence>
<dbReference type="Pfam" id="PF00507">
    <property type="entry name" value="Oxidored_q4"/>
    <property type="match status" value="1"/>
</dbReference>
<evidence type="ECO:0000256" key="5">
    <source>
        <dbReference type="ARBA" id="ARBA00022989"/>
    </source>
</evidence>
<keyword evidence="9" id="KW-0560">Oxidoreductase</keyword>
<keyword evidence="5 8" id="KW-1133">Transmembrane helix</keyword>
<dbReference type="EMBL" id="MTKO01000121">
    <property type="protein sequence ID" value="RWX43384.1"/>
    <property type="molecule type" value="Genomic_DNA"/>
</dbReference>
<evidence type="ECO:0000256" key="6">
    <source>
        <dbReference type="ARBA" id="ARBA00023136"/>
    </source>
</evidence>
<dbReference type="GO" id="GO:0016491">
    <property type="term" value="F:oxidoreductase activity"/>
    <property type="evidence" value="ECO:0007669"/>
    <property type="project" value="UniProtKB-KW"/>
</dbReference>
<proteinExistence type="inferred from homology"/>
<dbReference type="Gene3D" id="1.20.58.1610">
    <property type="entry name" value="NADH:ubiquinone/plastoquinone oxidoreductase, chain 3"/>
    <property type="match status" value="1"/>
</dbReference>
<dbReference type="GO" id="GO:0048038">
    <property type="term" value="F:quinone binding"/>
    <property type="evidence" value="ECO:0007669"/>
    <property type="project" value="UniProtKB-KW"/>
</dbReference>
<feature type="transmembrane region" description="Helical" evidence="8">
    <location>
        <begin position="106"/>
        <end position="127"/>
    </location>
</feature>
<reference evidence="9 10" key="1">
    <citation type="submission" date="2017-01" db="EMBL/GenBank/DDBJ databases">
        <title>The cable genome- insights into the physiology and evolution of filamentous bacteria capable of sulfide oxidation via long distance electron transfer.</title>
        <authorList>
            <person name="Schreiber L."/>
            <person name="Bjerg J.T."/>
            <person name="Boggild A."/>
            <person name="Van De Vossenberg J."/>
            <person name="Meysman F."/>
            <person name="Nielsen L.P."/>
            <person name="Schramm A."/>
            <person name="Kjeldsen K.U."/>
        </authorList>
    </citation>
    <scope>NUCLEOTIDE SEQUENCE [LARGE SCALE GENOMIC DNA]</scope>
    <source>
        <strain evidence="9">MCF</strain>
    </source>
</reference>
<evidence type="ECO:0000256" key="1">
    <source>
        <dbReference type="ARBA" id="ARBA00004370"/>
    </source>
</evidence>
<keyword evidence="10" id="KW-1185">Reference proteome</keyword>
<comment type="function">
    <text evidence="7">NDH-1 shuttles electrons from NADH, via FMN and iron-sulfur (Fe-S) centers, to quinones in the respiratory chain.</text>
</comment>
<evidence type="ECO:0000256" key="4">
    <source>
        <dbReference type="ARBA" id="ARBA00022692"/>
    </source>
</evidence>
<dbReference type="InterPro" id="IPR000440">
    <property type="entry name" value="NADH_UbQ/plastoQ_OxRdtase_su3"/>
</dbReference>
<dbReference type="GO" id="GO:0030964">
    <property type="term" value="C:NADH dehydrogenase complex"/>
    <property type="evidence" value="ECO:0007669"/>
    <property type="project" value="TreeGrafter"/>
</dbReference>
<gene>
    <name evidence="9" type="ORF">H206_02745</name>
</gene>
<keyword evidence="4 7" id="KW-0812">Transmembrane</keyword>
<dbReference type="GO" id="GO:0008137">
    <property type="term" value="F:NADH dehydrogenase (ubiquinone) activity"/>
    <property type="evidence" value="ECO:0007669"/>
    <property type="project" value="InterPro"/>
</dbReference>
<evidence type="ECO:0000256" key="2">
    <source>
        <dbReference type="ARBA" id="ARBA00008472"/>
    </source>
</evidence>
<comment type="similarity">
    <text evidence="2 7">Belongs to the complex I subunit 3 family.</text>
</comment>
<keyword evidence="7" id="KW-0520">NAD</keyword>
<dbReference type="PANTHER" id="PTHR11058:SF9">
    <property type="entry name" value="NADH-UBIQUINONE OXIDOREDUCTASE CHAIN 3"/>
    <property type="match status" value="1"/>
</dbReference>
<evidence type="ECO:0000256" key="7">
    <source>
        <dbReference type="RuleBase" id="RU003639"/>
    </source>
</evidence>
<keyword evidence="7" id="KW-0874">Quinone</keyword>
<dbReference type="EC" id="7.1.1.-" evidence="7"/>
<dbReference type="PANTHER" id="PTHR11058">
    <property type="entry name" value="NADH-UBIQUINONE OXIDOREDUCTASE CHAIN 3"/>
    <property type="match status" value="1"/>
</dbReference>
<comment type="subcellular location">
    <subcellularLocation>
        <location evidence="7">Cell membrane</location>
        <topology evidence="7">Multi-pass membrane protein</topology>
    </subcellularLocation>
    <subcellularLocation>
        <location evidence="1">Membrane</location>
    </subcellularLocation>
</comment>
<name>A0A444IRB7_9BACT</name>
<evidence type="ECO:0000313" key="9">
    <source>
        <dbReference type="EMBL" id="RWX43384.1"/>
    </source>
</evidence>
<comment type="caution">
    <text evidence="9">The sequence shown here is derived from an EMBL/GenBank/DDBJ whole genome shotgun (WGS) entry which is preliminary data.</text>
</comment>
<keyword evidence="6 8" id="KW-0472">Membrane</keyword>
<evidence type="ECO:0000313" key="10">
    <source>
        <dbReference type="Proteomes" id="UP000287853"/>
    </source>
</evidence>
<dbReference type="InterPro" id="IPR038430">
    <property type="entry name" value="NDAH_ubi_oxred_su3_sf"/>
</dbReference>
<dbReference type="Proteomes" id="UP000287853">
    <property type="component" value="Unassembled WGS sequence"/>
</dbReference>
<sequence length="135" mass="15603">MQEATQSYHGQLHTHRIFSIHRNHFCRRSILLAKLISFRTPDTTLKLQPFECSETPIGGARIRFKVSYYIFALLFLLFDIETLFLFPCAKIFRAVVNGEVAGITPHLIFIELAVFIGILFSGLIYAWRKGVLVWE</sequence>
<protein>
    <recommendedName>
        <fullName evidence="7">NADH-quinone oxidoreductase subunit</fullName>
        <ecNumber evidence="7">7.1.1.-</ecNumber>
    </recommendedName>
</protein>
<feature type="transmembrane region" description="Helical" evidence="8">
    <location>
        <begin position="66"/>
        <end position="86"/>
    </location>
</feature>
<evidence type="ECO:0000256" key="8">
    <source>
        <dbReference type="SAM" id="Phobius"/>
    </source>
</evidence>
<organism evidence="9 10">
    <name type="scientific">Candidatus Electrothrix aarhusensis</name>
    <dbReference type="NCBI Taxonomy" id="1859131"/>
    <lineage>
        <taxon>Bacteria</taxon>
        <taxon>Pseudomonadati</taxon>
        <taxon>Thermodesulfobacteriota</taxon>
        <taxon>Desulfobulbia</taxon>
        <taxon>Desulfobulbales</taxon>
        <taxon>Desulfobulbaceae</taxon>
        <taxon>Candidatus Electrothrix</taxon>
    </lineage>
</organism>
<comment type="catalytic activity">
    <reaction evidence="7">
        <text>a quinone + NADH + 5 H(+)(in) = a quinol + NAD(+) + 4 H(+)(out)</text>
        <dbReference type="Rhea" id="RHEA:57888"/>
        <dbReference type="ChEBI" id="CHEBI:15378"/>
        <dbReference type="ChEBI" id="CHEBI:24646"/>
        <dbReference type="ChEBI" id="CHEBI:57540"/>
        <dbReference type="ChEBI" id="CHEBI:57945"/>
        <dbReference type="ChEBI" id="CHEBI:132124"/>
    </reaction>
</comment>
<dbReference type="GO" id="GO:0005886">
    <property type="term" value="C:plasma membrane"/>
    <property type="evidence" value="ECO:0007669"/>
    <property type="project" value="UniProtKB-SubCell"/>
</dbReference>